<protein>
    <submittedName>
        <fullName evidence="1">Dicer-like protein 2</fullName>
    </submittedName>
</protein>
<dbReference type="EMBL" id="JACEIK010000844">
    <property type="protein sequence ID" value="MCD7462892.1"/>
    <property type="molecule type" value="Genomic_DNA"/>
</dbReference>
<reference evidence="1 2" key="1">
    <citation type="journal article" date="2021" name="BMC Genomics">
        <title>Datura genome reveals duplications of psychoactive alkaloid biosynthetic genes and high mutation rate following tissue culture.</title>
        <authorList>
            <person name="Rajewski A."/>
            <person name="Carter-House D."/>
            <person name="Stajich J."/>
            <person name="Litt A."/>
        </authorList>
    </citation>
    <scope>NUCLEOTIDE SEQUENCE [LARGE SCALE GENOMIC DNA]</scope>
    <source>
        <strain evidence="1">AR-01</strain>
    </source>
</reference>
<keyword evidence="2" id="KW-1185">Reference proteome</keyword>
<organism evidence="1 2">
    <name type="scientific">Datura stramonium</name>
    <name type="common">Jimsonweed</name>
    <name type="synonym">Common thornapple</name>
    <dbReference type="NCBI Taxonomy" id="4076"/>
    <lineage>
        <taxon>Eukaryota</taxon>
        <taxon>Viridiplantae</taxon>
        <taxon>Streptophyta</taxon>
        <taxon>Embryophyta</taxon>
        <taxon>Tracheophyta</taxon>
        <taxon>Spermatophyta</taxon>
        <taxon>Magnoliopsida</taxon>
        <taxon>eudicotyledons</taxon>
        <taxon>Gunneridae</taxon>
        <taxon>Pentapetalae</taxon>
        <taxon>asterids</taxon>
        <taxon>lamiids</taxon>
        <taxon>Solanales</taxon>
        <taxon>Solanaceae</taxon>
        <taxon>Solanoideae</taxon>
        <taxon>Datureae</taxon>
        <taxon>Datura</taxon>
    </lineage>
</organism>
<sequence>MASNLKIMHLDHCTLNLFIPSAKYTAVQTYENYHEGLLSFKKNIIISNAARCKLGCARKIPIGIYSK</sequence>
<evidence type="ECO:0000313" key="2">
    <source>
        <dbReference type="Proteomes" id="UP000823775"/>
    </source>
</evidence>
<evidence type="ECO:0000313" key="1">
    <source>
        <dbReference type="EMBL" id="MCD7462892.1"/>
    </source>
</evidence>
<accession>A0ABS8SV43</accession>
<comment type="caution">
    <text evidence="1">The sequence shown here is derived from an EMBL/GenBank/DDBJ whole genome shotgun (WGS) entry which is preliminary data.</text>
</comment>
<name>A0ABS8SV43_DATST</name>
<gene>
    <name evidence="1" type="primary">DCL2_9</name>
    <name evidence="1" type="ORF">HAX54_049587</name>
</gene>
<dbReference type="Proteomes" id="UP000823775">
    <property type="component" value="Unassembled WGS sequence"/>
</dbReference>
<proteinExistence type="predicted"/>